<dbReference type="EMBL" id="CP074405">
    <property type="protein sequence ID" value="QVI61797.1"/>
    <property type="molecule type" value="Genomic_DNA"/>
</dbReference>
<protein>
    <submittedName>
        <fullName evidence="3">Septum formation family protein</fullName>
    </submittedName>
</protein>
<feature type="chain" id="PRO_5045855907" evidence="1">
    <location>
        <begin position="24"/>
        <end position="183"/>
    </location>
</feature>
<gene>
    <name evidence="3" type="ORF">KG103_15320</name>
</gene>
<evidence type="ECO:0000256" key="1">
    <source>
        <dbReference type="SAM" id="SignalP"/>
    </source>
</evidence>
<dbReference type="Pfam" id="PF13845">
    <property type="entry name" value="Septum_form"/>
    <property type="match status" value="1"/>
</dbReference>
<accession>A0ABX8D7Q8</accession>
<keyword evidence="4" id="KW-1185">Reference proteome</keyword>
<evidence type="ECO:0000259" key="2">
    <source>
        <dbReference type="Pfam" id="PF13845"/>
    </source>
</evidence>
<dbReference type="RefSeq" id="WP_207339371.1">
    <property type="nucleotide sequence ID" value="NZ_CP074405.1"/>
</dbReference>
<evidence type="ECO:0000313" key="3">
    <source>
        <dbReference type="EMBL" id="QVI61797.1"/>
    </source>
</evidence>
<proteinExistence type="predicted"/>
<evidence type="ECO:0000313" key="4">
    <source>
        <dbReference type="Proteomes" id="UP000677804"/>
    </source>
</evidence>
<feature type="signal peptide" evidence="1">
    <location>
        <begin position="1"/>
        <end position="23"/>
    </location>
</feature>
<organism evidence="3 4">
    <name type="scientific">Cellulomonas wangleii</name>
    <dbReference type="NCBI Taxonomy" id="2816956"/>
    <lineage>
        <taxon>Bacteria</taxon>
        <taxon>Bacillati</taxon>
        <taxon>Actinomycetota</taxon>
        <taxon>Actinomycetes</taxon>
        <taxon>Micrococcales</taxon>
        <taxon>Cellulomonadaceae</taxon>
        <taxon>Cellulomonas</taxon>
    </lineage>
</organism>
<dbReference type="PROSITE" id="PS51257">
    <property type="entry name" value="PROKAR_LIPOPROTEIN"/>
    <property type="match status" value="1"/>
</dbReference>
<feature type="domain" description="Septum formation-related" evidence="2">
    <location>
        <begin position="61"/>
        <end position="165"/>
    </location>
</feature>
<sequence>MTFRTRRTTAVPALALALTVALSGCGTVVDAVLGDSPEAAQRDEPGGEITASAEADVFSLQVGDCLNYLAESEEATEFAALPTVPCAEQHDAEIYAETTLTQEQHESDLALAADAEAETPTHADQFCYDAFAGFVGTSYEESTLDYTYLSPTPESWAQGDDVVQCLVVHLEGGLTGSMRDSAL</sequence>
<dbReference type="InterPro" id="IPR026004">
    <property type="entry name" value="Septum_form"/>
</dbReference>
<keyword evidence="1" id="KW-0732">Signal</keyword>
<dbReference type="Proteomes" id="UP000677804">
    <property type="component" value="Chromosome"/>
</dbReference>
<name>A0ABX8D7Q8_9CELL</name>
<reference evidence="3 4" key="1">
    <citation type="submission" date="2021-05" db="EMBL/GenBank/DDBJ databases">
        <title>Novel species in genus Cellulomonas.</title>
        <authorList>
            <person name="Zhang G."/>
        </authorList>
    </citation>
    <scope>NUCLEOTIDE SEQUENCE [LARGE SCALE GENOMIC DNA]</scope>
    <source>
        <strain evidence="4">zg-ZUI222</strain>
    </source>
</reference>